<evidence type="ECO:0000256" key="1">
    <source>
        <dbReference type="SAM" id="SignalP"/>
    </source>
</evidence>
<sequence length="84" mass="8922">MKALACGATALLFVTLASGAHASESTQVEPFVYGMHLDVAKVVSIDEPHPLTCELVEAKMTYVDSQGTTHAVSYTKQSDACFNS</sequence>
<dbReference type="InterPro" id="IPR021245">
    <property type="entry name" value="DUF2790"/>
</dbReference>
<dbReference type="EMBL" id="CP158373">
    <property type="protein sequence ID" value="XBY65045.1"/>
    <property type="molecule type" value="Genomic_DNA"/>
</dbReference>
<dbReference type="AlphaFoldDB" id="A0AAU7Y5S7"/>
<keyword evidence="1" id="KW-0732">Signal</keyword>
<gene>
    <name evidence="2" type="ORF">ABS648_04565</name>
</gene>
<evidence type="ECO:0000313" key="2">
    <source>
        <dbReference type="EMBL" id="XBY65045.1"/>
    </source>
</evidence>
<proteinExistence type="predicted"/>
<accession>A0AAU7Y5S7</accession>
<dbReference type="Pfam" id="PF10976">
    <property type="entry name" value="DUF2790"/>
    <property type="match status" value="1"/>
</dbReference>
<feature type="chain" id="PRO_5043739476" evidence="1">
    <location>
        <begin position="23"/>
        <end position="84"/>
    </location>
</feature>
<dbReference type="RefSeq" id="WP_350447717.1">
    <property type="nucleotide sequence ID" value="NZ_CP158373.1"/>
</dbReference>
<protein>
    <submittedName>
        <fullName evidence="2">DUF2790 domain-containing protein</fullName>
    </submittedName>
</protein>
<name>A0AAU7Y5S7_9PSED</name>
<reference evidence="2" key="1">
    <citation type="submission" date="2023-08" db="EMBL/GenBank/DDBJ databases">
        <title>Increased levels of nutrients transform a symbiont into a lethal pathobiont.</title>
        <authorList>
            <person name="Lachnit T."/>
            <person name="Ulrich L."/>
            <person name="Willmer F.M."/>
            <person name="Hasenbein T."/>
            <person name="Steiner L.X."/>
            <person name="Wolters M."/>
            <person name="Herbst E.M."/>
            <person name="Deines P."/>
        </authorList>
    </citation>
    <scope>NUCLEOTIDE SEQUENCE</scope>
    <source>
        <strain evidence="2">T3</strain>
    </source>
</reference>
<dbReference type="Gene3D" id="2.30.140.50">
    <property type="entry name" value="Protein of unknown function DUF2790"/>
    <property type="match status" value="1"/>
</dbReference>
<feature type="signal peptide" evidence="1">
    <location>
        <begin position="1"/>
        <end position="22"/>
    </location>
</feature>
<organism evidence="2">
    <name type="scientific">Pseudomonas solani</name>
    <dbReference type="NCBI Taxonomy" id="2731552"/>
    <lineage>
        <taxon>Bacteria</taxon>
        <taxon>Pseudomonadati</taxon>
        <taxon>Pseudomonadota</taxon>
        <taxon>Gammaproteobacteria</taxon>
        <taxon>Pseudomonadales</taxon>
        <taxon>Pseudomonadaceae</taxon>
        <taxon>Pseudomonas</taxon>
    </lineage>
</organism>